<dbReference type="SUPFAM" id="SSF109709">
    <property type="entry name" value="KorB DNA-binding domain-like"/>
    <property type="match status" value="1"/>
</dbReference>
<dbReference type="InterPro" id="IPR057240">
    <property type="entry name" value="ParB_dimer_C"/>
</dbReference>
<accession>A0A1I4VMG1</accession>
<dbReference type="Pfam" id="PF23552">
    <property type="entry name" value="ParB_C"/>
    <property type="match status" value="1"/>
</dbReference>
<dbReference type="SMART" id="SM00470">
    <property type="entry name" value="ParB"/>
    <property type="match status" value="1"/>
</dbReference>
<dbReference type="InterPro" id="IPR004437">
    <property type="entry name" value="ParB/RepB/Spo0J"/>
</dbReference>
<dbReference type="FunFam" id="3.90.1530.30:FF:000001">
    <property type="entry name" value="Chromosome partitioning protein ParB"/>
    <property type="match status" value="1"/>
</dbReference>
<protein>
    <recommendedName>
        <fullName evidence="2">Probable chromosome-partitioning protein ParB</fullName>
    </recommendedName>
</protein>
<dbReference type="Pfam" id="PF02195">
    <property type="entry name" value="ParB_N"/>
    <property type="match status" value="1"/>
</dbReference>
<reference evidence="7 8" key="1">
    <citation type="submission" date="2016-10" db="EMBL/GenBank/DDBJ databases">
        <authorList>
            <person name="de Groot N.N."/>
        </authorList>
    </citation>
    <scope>NUCLEOTIDE SEQUENCE [LARGE SCALE GENOMIC DNA]</scope>
    <source>
        <strain evidence="7 8">CGMCC 1.7659</strain>
    </source>
</reference>
<dbReference type="GO" id="GO:0007059">
    <property type="term" value="P:chromosome segregation"/>
    <property type="evidence" value="ECO:0007669"/>
    <property type="project" value="UniProtKB-KW"/>
</dbReference>
<dbReference type="InterPro" id="IPR003115">
    <property type="entry name" value="ParB_N"/>
</dbReference>
<feature type="domain" description="ParB-like N-terminal" evidence="6">
    <location>
        <begin position="39"/>
        <end position="129"/>
    </location>
</feature>
<dbReference type="Gene3D" id="3.90.1530.30">
    <property type="match status" value="1"/>
</dbReference>
<dbReference type="InterPro" id="IPR041468">
    <property type="entry name" value="HTH_ParB/Spo0J"/>
</dbReference>
<evidence type="ECO:0000259" key="6">
    <source>
        <dbReference type="SMART" id="SM00470"/>
    </source>
</evidence>
<dbReference type="NCBIfam" id="TIGR00180">
    <property type="entry name" value="parB_part"/>
    <property type="match status" value="1"/>
</dbReference>
<dbReference type="GO" id="GO:0003677">
    <property type="term" value="F:DNA binding"/>
    <property type="evidence" value="ECO:0007669"/>
    <property type="project" value="UniProtKB-KW"/>
</dbReference>
<dbReference type="CDD" id="cd16393">
    <property type="entry name" value="SPO0J_N"/>
    <property type="match status" value="1"/>
</dbReference>
<organism evidence="7 8">
    <name type="scientific">Dokdonella immobilis</name>
    <dbReference type="NCBI Taxonomy" id="578942"/>
    <lineage>
        <taxon>Bacteria</taxon>
        <taxon>Pseudomonadati</taxon>
        <taxon>Pseudomonadota</taxon>
        <taxon>Gammaproteobacteria</taxon>
        <taxon>Lysobacterales</taxon>
        <taxon>Rhodanobacteraceae</taxon>
        <taxon>Dokdonella</taxon>
    </lineage>
</organism>
<gene>
    <name evidence="7" type="ORF">SAMN05216289_102242</name>
</gene>
<evidence type="ECO:0000256" key="2">
    <source>
        <dbReference type="ARBA" id="ARBA00022372"/>
    </source>
</evidence>
<sequence>MAAKKRGLGLGRGLDALLGGADPETESTTTASASEGELRSLAVASISAGRYQPRRHFDEALLEELAESIKTQGVIEPIIVRSTDAGRFELIAGERRWRASQLAGLTEIPALVRDIDDRTAIAIALIENIQREDLSPLEEAHALARLIAEFKLTHQQAADAVGRSRAAVSNLLRLLDLPDPIRAHLDDGRLEMGHARALLTLPQARAIALAQKAVDQEWSVRELEEAVRRATELPKGKAARPKRDADIEALENELAGKLGTRVSLSHGRGGRGKMVIHYHSLDELDGILGRIR</sequence>
<comment type="similarity">
    <text evidence="1">Belongs to the ParB family.</text>
</comment>
<evidence type="ECO:0000313" key="8">
    <source>
        <dbReference type="Proteomes" id="UP000198575"/>
    </source>
</evidence>
<dbReference type="InterPro" id="IPR050336">
    <property type="entry name" value="Chromosome_partition/occlusion"/>
</dbReference>
<dbReference type="AlphaFoldDB" id="A0A1I4VMG1"/>
<dbReference type="Pfam" id="PF17762">
    <property type="entry name" value="HTH_ParB"/>
    <property type="match status" value="1"/>
</dbReference>
<dbReference type="STRING" id="578942.SAMN05216289_102242"/>
<dbReference type="PANTHER" id="PTHR33375">
    <property type="entry name" value="CHROMOSOME-PARTITIONING PROTEIN PARB-RELATED"/>
    <property type="match status" value="1"/>
</dbReference>
<dbReference type="InterPro" id="IPR036086">
    <property type="entry name" value="ParB/Sulfiredoxin_sf"/>
</dbReference>
<dbReference type="EMBL" id="FOVF01000002">
    <property type="protein sequence ID" value="SFN02488.1"/>
    <property type="molecule type" value="Genomic_DNA"/>
</dbReference>
<evidence type="ECO:0000256" key="4">
    <source>
        <dbReference type="ARBA" id="ARBA00023125"/>
    </source>
</evidence>
<comment type="function">
    <text evidence="5">Involved in chromosome partition. Localize to both poles of the predivisional cell following completion of DNA replication. Binds to the DNA origin of replication.</text>
</comment>
<dbReference type="RefSeq" id="WP_092404561.1">
    <property type="nucleotide sequence ID" value="NZ_FOVF01000002.1"/>
</dbReference>
<dbReference type="Gene3D" id="1.10.10.2830">
    <property type="match status" value="1"/>
</dbReference>
<dbReference type="OrthoDB" id="9802051at2"/>
<dbReference type="Proteomes" id="UP000198575">
    <property type="component" value="Unassembled WGS sequence"/>
</dbReference>
<dbReference type="FunFam" id="1.10.10.2830:FF:000001">
    <property type="entry name" value="Chromosome partitioning protein ParB"/>
    <property type="match status" value="1"/>
</dbReference>
<keyword evidence="8" id="KW-1185">Reference proteome</keyword>
<dbReference type="PANTHER" id="PTHR33375:SF1">
    <property type="entry name" value="CHROMOSOME-PARTITIONING PROTEIN PARB-RELATED"/>
    <property type="match status" value="1"/>
</dbReference>
<dbReference type="GO" id="GO:0005694">
    <property type="term" value="C:chromosome"/>
    <property type="evidence" value="ECO:0007669"/>
    <property type="project" value="TreeGrafter"/>
</dbReference>
<evidence type="ECO:0000313" key="7">
    <source>
        <dbReference type="EMBL" id="SFN02488.1"/>
    </source>
</evidence>
<evidence type="ECO:0000256" key="5">
    <source>
        <dbReference type="ARBA" id="ARBA00025472"/>
    </source>
</evidence>
<keyword evidence="4 7" id="KW-0238">DNA-binding</keyword>
<dbReference type="GO" id="GO:0045881">
    <property type="term" value="P:positive regulation of sporulation resulting in formation of a cellular spore"/>
    <property type="evidence" value="ECO:0007669"/>
    <property type="project" value="TreeGrafter"/>
</dbReference>
<dbReference type="SUPFAM" id="SSF110849">
    <property type="entry name" value="ParB/Sulfiredoxin"/>
    <property type="match status" value="1"/>
</dbReference>
<keyword evidence="3" id="KW-0159">Chromosome partition</keyword>
<evidence type="ECO:0000256" key="1">
    <source>
        <dbReference type="ARBA" id="ARBA00006295"/>
    </source>
</evidence>
<evidence type="ECO:0000256" key="3">
    <source>
        <dbReference type="ARBA" id="ARBA00022829"/>
    </source>
</evidence>
<name>A0A1I4VMG1_9GAMM</name>
<proteinExistence type="inferred from homology"/>